<dbReference type="GO" id="GO:0004497">
    <property type="term" value="F:monooxygenase activity"/>
    <property type="evidence" value="ECO:0007669"/>
    <property type="project" value="UniProtKB-KW"/>
</dbReference>
<evidence type="ECO:0000256" key="3">
    <source>
        <dbReference type="ARBA" id="ARBA00022617"/>
    </source>
</evidence>
<evidence type="ECO:0008006" key="10">
    <source>
        <dbReference type="Google" id="ProtNLM"/>
    </source>
</evidence>
<dbReference type="SUPFAM" id="SSF48264">
    <property type="entry name" value="Cytochrome P450"/>
    <property type="match status" value="1"/>
</dbReference>
<dbReference type="InterPro" id="IPR050364">
    <property type="entry name" value="Cytochrome_P450_fung"/>
</dbReference>
<keyword evidence="3" id="KW-0349">Heme</keyword>
<evidence type="ECO:0000256" key="7">
    <source>
        <dbReference type="ARBA" id="ARBA00023033"/>
    </source>
</evidence>
<keyword evidence="9" id="KW-1185">Reference proteome</keyword>
<comment type="caution">
    <text evidence="8">The sequence shown here is derived from an EMBL/GenBank/DDBJ whole genome shotgun (WGS) entry which is preliminary data.</text>
</comment>
<keyword evidence="6" id="KW-0408">Iron</keyword>
<evidence type="ECO:0000256" key="6">
    <source>
        <dbReference type="ARBA" id="ARBA00023004"/>
    </source>
</evidence>
<dbReference type="GO" id="GO:0020037">
    <property type="term" value="F:heme binding"/>
    <property type="evidence" value="ECO:0007669"/>
    <property type="project" value="InterPro"/>
</dbReference>
<accession>A0A4S4LD65</accession>
<dbReference type="InterPro" id="IPR036396">
    <property type="entry name" value="Cyt_P450_sf"/>
</dbReference>
<sequence length="147" mass="16022">MHALGTDNFIPVVATAASLLLALAGIISKRARRPPLPPGPKSSLFGLGSLWTPTSFPWRTYAEWRSLYGDMIYIYAFGNPILILNSAKAAEELLDKRGSIYSSRPVRTMKNLMGGDFFVLVYAVRERVEEVSGTVPEALPLAHGASV</sequence>
<dbReference type="EMBL" id="SGPL01000617">
    <property type="protein sequence ID" value="THH09649.1"/>
    <property type="molecule type" value="Genomic_DNA"/>
</dbReference>
<evidence type="ECO:0000256" key="4">
    <source>
        <dbReference type="ARBA" id="ARBA00022723"/>
    </source>
</evidence>
<gene>
    <name evidence="8" type="ORF">EW146_g8627</name>
</gene>
<evidence type="ECO:0000256" key="2">
    <source>
        <dbReference type="ARBA" id="ARBA00010617"/>
    </source>
</evidence>
<evidence type="ECO:0000256" key="5">
    <source>
        <dbReference type="ARBA" id="ARBA00023002"/>
    </source>
</evidence>
<dbReference type="Proteomes" id="UP000310158">
    <property type="component" value="Unassembled WGS sequence"/>
</dbReference>
<keyword evidence="5" id="KW-0560">Oxidoreductase</keyword>
<comment type="similarity">
    <text evidence="2">Belongs to the cytochrome P450 family.</text>
</comment>
<dbReference type="GO" id="GO:0016705">
    <property type="term" value="F:oxidoreductase activity, acting on paired donors, with incorporation or reduction of molecular oxygen"/>
    <property type="evidence" value="ECO:0007669"/>
    <property type="project" value="InterPro"/>
</dbReference>
<comment type="cofactor">
    <cofactor evidence="1">
        <name>heme</name>
        <dbReference type="ChEBI" id="CHEBI:30413"/>
    </cofactor>
</comment>
<organism evidence="8 9">
    <name type="scientific">Bondarzewia mesenterica</name>
    <dbReference type="NCBI Taxonomy" id="1095465"/>
    <lineage>
        <taxon>Eukaryota</taxon>
        <taxon>Fungi</taxon>
        <taxon>Dikarya</taxon>
        <taxon>Basidiomycota</taxon>
        <taxon>Agaricomycotina</taxon>
        <taxon>Agaricomycetes</taxon>
        <taxon>Russulales</taxon>
        <taxon>Bondarzewiaceae</taxon>
        <taxon>Bondarzewia</taxon>
    </lineage>
</organism>
<reference evidence="8 9" key="1">
    <citation type="submission" date="2019-02" db="EMBL/GenBank/DDBJ databases">
        <title>Genome sequencing of the rare red list fungi Bondarzewia mesenterica.</title>
        <authorList>
            <person name="Buettner E."/>
            <person name="Kellner H."/>
        </authorList>
    </citation>
    <scope>NUCLEOTIDE SEQUENCE [LARGE SCALE GENOMIC DNA]</scope>
    <source>
        <strain evidence="8 9">DSM 108281</strain>
    </source>
</reference>
<protein>
    <recommendedName>
        <fullName evidence="10">Cytochrome P450</fullName>
    </recommendedName>
</protein>
<evidence type="ECO:0000256" key="1">
    <source>
        <dbReference type="ARBA" id="ARBA00001971"/>
    </source>
</evidence>
<proteinExistence type="inferred from homology"/>
<evidence type="ECO:0000313" key="9">
    <source>
        <dbReference type="Proteomes" id="UP000310158"/>
    </source>
</evidence>
<dbReference type="AlphaFoldDB" id="A0A4S4LD65"/>
<name>A0A4S4LD65_9AGAM</name>
<dbReference type="PANTHER" id="PTHR46300">
    <property type="entry name" value="P450, PUTATIVE (EUROFUNG)-RELATED-RELATED"/>
    <property type="match status" value="1"/>
</dbReference>
<dbReference type="PANTHER" id="PTHR46300:SF5">
    <property type="entry name" value="CYTOCHROME P450"/>
    <property type="match status" value="1"/>
</dbReference>
<dbReference type="Gene3D" id="1.10.630.10">
    <property type="entry name" value="Cytochrome P450"/>
    <property type="match status" value="1"/>
</dbReference>
<keyword evidence="4" id="KW-0479">Metal-binding</keyword>
<dbReference type="GO" id="GO:0005506">
    <property type="term" value="F:iron ion binding"/>
    <property type="evidence" value="ECO:0007669"/>
    <property type="project" value="InterPro"/>
</dbReference>
<evidence type="ECO:0000313" key="8">
    <source>
        <dbReference type="EMBL" id="THH09649.1"/>
    </source>
</evidence>
<keyword evidence="7" id="KW-0503">Monooxygenase</keyword>
<dbReference type="OrthoDB" id="1055148at2759"/>